<dbReference type="Gene3D" id="3.90.180.10">
    <property type="entry name" value="Medium-chain alcohol dehydrogenases, catalytic domain"/>
    <property type="match status" value="1"/>
</dbReference>
<accession>A0AAV8WZP4</accession>
<dbReference type="Proteomes" id="UP001162162">
    <property type="component" value="Unassembled WGS sequence"/>
</dbReference>
<dbReference type="SUPFAM" id="SSF53901">
    <property type="entry name" value="Thiolase-like"/>
    <property type="match status" value="1"/>
</dbReference>
<evidence type="ECO:0000313" key="3">
    <source>
        <dbReference type="Proteomes" id="UP001162162"/>
    </source>
</evidence>
<dbReference type="AlphaFoldDB" id="A0AAV8WZP4"/>
<dbReference type="Pfam" id="PF00109">
    <property type="entry name" value="ketoacyl-synt"/>
    <property type="match status" value="1"/>
</dbReference>
<reference evidence="2" key="1">
    <citation type="journal article" date="2023" name="Insect Mol. Biol.">
        <title>Genome sequencing provides insights into the evolution of gene families encoding plant cell wall-degrading enzymes in longhorned beetles.</title>
        <authorList>
            <person name="Shin N.R."/>
            <person name="Okamura Y."/>
            <person name="Kirsch R."/>
            <person name="Pauchet Y."/>
        </authorList>
    </citation>
    <scope>NUCLEOTIDE SEQUENCE</scope>
    <source>
        <strain evidence="2">AMC_N1</strain>
    </source>
</reference>
<gene>
    <name evidence="2" type="ORF">NQ318_012343</name>
</gene>
<dbReference type="Gene3D" id="3.40.47.10">
    <property type="match status" value="1"/>
</dbReference>
<keyword evidence="3" id="KW-1185">Reference proteome</keyword>
<dbReference type="Gene3D" id="3.40.50.720">
    <property type="entry name" value="NAD(P)-binding Rossmann-like Domain"/>
    <property type="match status" value="1"/>
</dbReference>
<protein>
    <recommendedName>
        <fullName evidence="1">Beta-ketoacyl synthase-like N-terminal domain-containing protein</fullName>
    </recommendedName>
</protein>
<evidence type="ECO:0000313" key="2">
    <source>
        <dbReference type="EMBL" id="KAJ8932184.1"/>
    </source>
</evidence>
<dbReference type="InterPro" id="IPR014030">
    <property type="entry name" value="Ketoacyl_synth_N"/>
</dbReference>
<evidence type="ECO:0000259" key="1">
    <source>
        <dbReference type="Pfam" id="PF00109"/>
    </source>
</evidence>
<sequence length="194" mass="22242">MIKSDHYVLLYTENEPFGGITGFVKCLRREPEEKDMVVNVYKDGEWGTYRYLLLDHNAEVKVEQAYVNILEQGNLSSLRWIECPLHYESNHLADHQEKQLVKTLLGNPKDKIDNNEKSGIYKISCKDCQIKSIHHQCAQVMDPSMRIVLERTVECIFDAGIHPTDLKSSRTGVFAAICKLDTKMGHLEGGIYQK</sequence>
<dbReference type="InterPro" id="IPR016039">
    <property type="entry name" value="Thiolase-like"/>
</dbReference>
<feature type="domain" description="Beta-ketoacyl synthase-like N-terminal" evidence="1">
    <location>
        <begin position="109"/>
        <end position="182"/>
    </location>
</feature>
<dbReference type="GO" id="GO:0016746">
    <property type="term" value="F:acyltransferase activity"/>
    <property type="evidence" value="ECO:0007669"/>
    <property type="project" value="InterPro"/>
</dbReference>
<name>A0AAV8WZP4_9CUCU</name>
<proteinExistence type="predicted"/>
<organism evidence="2 3">
    <name type="scientific">Aromia moschata</name>
    <dbReference type="NCBI Taxonomy" id="1265417"/>
    <lineage>
        <taxon>Eukaryota</taxon>
        <taxon>Metazoa</taxon>
        <taxon>Ecdysozoa</taxon>
        <taxon>Arthropoda</taxon>
        <taxon>Hexapoda</taxon>
        <taxon>Insecta</taxon>
        <taxon>Pterygota</taxon>
        <taxon>Neoptera</taxon>
        <taxon>Endopterygota</taxon>
        <taxon>Coleoptera</taxon>
        <taxon>Polyphaga</taxon>
        <taxon>Cucujiformia</taxon>
        <taxon>Chrysomeloidea</taxon>
        <taxon>Cerambycidae</taxon>
        <taxon>Cerambycinae</taxon>
        <taxon>Callichromatini</taxon>
        <taxon>Aromia</taxon>
    </lineage>
</organism>
<comment type="caution">
    <text evidence="2">The sequence shown here is derived from an EMBL/GenBank/DDBJ whole genome shotgun (WGS) entry which is preliminary data.</text>
</comment>
<dbReference type="EMBL" id="JAPWTK010001557">
    <property type="protein sequence ID" value="KAJ8932184.1"/>
    <property type="molecule type" value="Genomic_DNA"/>
</dbReference>